<dbReference type="EMBL" id="KN831963">
    <property type="protein sequence ID" value="KIO06450.1"/>
    <property type="molecule type" value="Genomic_DNA"/>
</dbReference>
<accession>A0A0C3P020</accession>
<evidence type="ECO:0000313" key="2">
    <source>
        <dbReference type="EMBL" id="KIO06450.1"/>
    </source>
</evidence>
<feature type="transmembrane region" description="Helical" evidence="1">
    <location>
        <begin position="47"/>
        <end position="71"/>
    </location>
</feature>
<protein>
    <submittedName>
        <fullName evidence="2">Uncharacterized protein</fullName>
    </submittedName>
</protein>
<sequence length="164" mass="18155">MSFPIKTNSFTHDFPAVDMWFSCLAYWFVQIILVLRLYVLYSGSRKVLLAAVSGLAAEAIVMIVCVALLTISADEILLNLGFKVSAFPDVALKIYVNYSAMIACECLLFSLAFAAAVGRYREKLGPLPANWNGVKRLKDILIEGNVLYFLVYVTSNAISGEVRK</sequence>
<evidence type="ECO:0000256" key="1">
    <source>
        <dbReference type="SAM" id="Phobius"/>
    </source>
</evidence>
<feature type="transmembrane region" description="Helical" evidence="1">
    <location>
        <begin position="95"/>
        <end position="117"/>
    </location>
</feature>
<dbReference type="InParanoid" id="A0A0C3P020"/>
<dbReference type="OrthoDB" id="2631138at2759"/>
<dbReference type="AlphaFoldDB" id="A0A0C3P020"/>
<dbReference type="HOGENOM" id="CLU_127800_0_0_1"/>
<keyword evidence="3" id="KW-1185">Reference proteome</keyword>
<dbReference type="Proteomes" id="UP000054217">
    <property type="component" value="Unassembled WGS sequence"/>
</dbReference>
<keyword evidence="1" id="KW-0472">Membrane</keyword>
<reference evidence="2 3" key="1">
    <citation type="submission" date="2014-04" db="EMBL/GenBank/DDBJ databases">
        <authorList>
            <consortium name="DOE Joint Genome Institute"/>
            <person name="Kuo A."/>
            <person name="Kohler A."/>
            <person name="Costa M.D."/>
            <person name="Nagy L.G."/>
            <person name="Floudas D."/>
            <person name="Copeland A."/>
            <person name="Barry K.W."/>
            <person name="Cichocki N."/>
            <person name="Veneault-Fourrey C."/>
            <person name="LaButti K."/>
            <person name="Lindquist E.A."/>
            <person name="Lipzen A."/>
            <person name="Lundell T."/>
            <person name="Morin E."/>
            <person name="Murat C."/>
            <person name="Sun H."/>
            <person name="Tunlid A."/>
            <person name="Henrissat B."/>
            <person name="Grigoriev I.V."/>
            <person name="Hibbett D.S."/>
            <person name="Martin F."/>
            <person name="Nordberg H.P."/>
            <person name="Cantor M.N."/>
            <person name="Hua S.X."/>
        </authorList>
    </citation>
    <scope>NUCLEOTIDE SEQUENCE [LARGE SCALE GENOMIC DNA]</scope>
    <source>
        <strain evidence="2 3">Marx 270</strain>
    </source>
</reference>
<name>A0A0C3P020_PISTI</name>
<keyword evidence="1" id="KW-1133">Transmembrane helix</keyword>
<feature type="transmembrane region" description="Helical" evidence="1">
    <location>
        <begin position="19"/>
        <end position="40"/>
    </location>
</feature>
<gene>
    <name evidence="2" type="ORF">M404DRAFT_24670</name>
</gene>
<organism evidence="2 3">
    <name type="scientific">Pisolithus tinctorius Marx 270</name>
    <dbReference type="NCBI Taxonomy" id="870435"/>
    <lineage>
        <taxon>Eukaryota</taxon>
        <taxon>Fungi</taxon>
        <taxon>Dikarya</taxon>
        <taxon>Basidiomycota</taxon>
        <taxon>Agaricomycotina</taxon>
        <taxon>Agaricomycetes</taxon>
        <taxon>Agaricomycetidae</taxon>
        <taxon>Boletales</taxon>
        <taxon>Sclerodermatineae</taxon>
        <taxon>Pisolithaceae</taxon>
        <taxon>Pisolithus</taxon>
    </lineage>
</organism>
<proteinExistence type="predicted"/>
<evidence type="ECO:0000313" key="3">
    <source>
        <dbReference type="Proteomes" id="UP000054217"/>
    </source>
</evidence>
<reference evidence="3" key="2">
    <citation type="submission" date="2015-01" db="EMBL/GenBank/DDBJ databases">
        <title>Evolutionary Origins and Diversification of the Mycorrhizal Mutualists.</title>
        <authorList>
            <consortium name="DOE Joint Genome Institute"/>
            <consortium name="Mycorrhizal Genomics Consortium"/>
            <person name="Kohler A."/>
            <person name="Kuo A."/>
            <person name="Nagy L.G."/>
            <person name="Floudas D."/>
            <person name="Copeland A."/>
            <person name="Barry K.W."/>
            <person name="Cichocki N."/>
            <person name="Veneault-Fourrey C."/>
            <person name="LaButti K."/>
            <person name="Lindquist E.A."/>
            <person name="Lipzen A."/>
            <person name="Lundell T."/>
            <person name="Morin E."/>
            <person name="Murat C."/>
            <person name="Riley R."/>
            <person name="Ohm R."/>
            <person name="Sun H."/>
            <person name="Tunlid A."/>
            <person name="Henrissat B."/>
            <person name="Grigoriev I.V."/>
            <person name="Hibbett D.S."/>
            <person name="Martin F."/>
        </authorList>
    </citation>
    <scope>NUCLEOTIDE SEQUENCE [LARGE SCALE GENOMIC DNA]</scope>
    <source>
        <strain evidence="3">Marx 270</strain>
    </source>
</reference>
<keyword evidence="1" id="KW-0812">Transmembrane</keyword>